<evidence type="ECO:0000256" key="10">
    <source>
        <dbReference type="ARBA" id="ARBA00048975"/>
    </source>
</evidence>
<dbReference type="EC" id="2.4.1.182" evidence="3 11"/>
<dbReference type="RefSeq" id="WP_095067035.1">
    <property type="nucleotide sequence ID" value="NZ_BLVX01000002.1"/>
</dbReference>
<dbReference type="Pfam" id="PF02684">
    <property type="entry name" value="LpxB"/>
    <property type="match status" value="1"/>
</dbReference>
<evidence type="ECO:0000256" key="1">
    <source>
        <dbReference type="ARBA" id="ARBA00002056"/>
    </source>
</evidence>
<name>A0A3M4VVG2_PSECI</name>
<proteinExistence type="inferred from homology"/>
<protein>
    <recommendedName>
        <fullName evidence="4 11">Lipid-A-disaccharide synthase</fullName>
        <ecNumber evidence="3 11">2.4.1.182</ecNumber>
    </recommendedName>
</protein>
<evidence type="ECO:0000256" key="8">
    <source>
        <dbReference type="ARBA" id="ARBA00022679"/>
    </source>
</evidence>
<evidence type="ECO:0000313" key="13">
    <source>
        <dbReference type="Proteomes" id="UP000278332"/>
    </source>
</evidence>
<keyword evidence="9 11" id="KW-0443">Lipid metabolism</keyword>
<dbReference type="GO" id="GO:0008915">
    <property type="term" value="F:lipid-A-disaccharide synthase activity"/>
    <property type="evidence" value="ECO:0007669"/>
    <property type="project" value="UniProtKB-UniRule"/>
</dbReference>
<comment type="pathway">
    <text evidence="11">Bacterial outer membrane biogenesis; LPS lipid A biosynthesis.</text>
</comment>
<comment type="function">
    <text evidence="1 11">Condensation of UDP-2,3-diacylglucosamine and 2,3-diacylglucosamine-1-phosphate to form lipid A disaccharide, a precursor of lipid A, a phosphorylated glycolipid that anchors the lipopolysaccharide to the outer membrane of the cell.</text>
</comment>
<dbReference type="AlphaFoldDB" id="A0A3M4VVG2"/>
<dbReference type="Gene3D" id="3.40.50.2000">
    <property type="entry name" value="Glycogen Phosphorylase B"/>
    <property type="match status" value="1"/>
</dbReference>
<comment type="similarity">
    <text evidence="2 11">Belongs to the LpxB family.</text>
</comment>
<evidence type="ECO:0000256" key="11">
    <source>
        <dbReference type="HAMAP-Rule" id="MF_00392"/>
    </source>
</evidence>
<accession>A0A3M4VVG2</accession>
<dbReference type="UniPathway" id="UPA00973"/>
<evidence type="ECO:0000256" key="9">
    <source>
        <dbReference type="ARBA" id="ARBA00023098"/>
    </source>
</evidence>
<dbReference type="PANTHER" id="PTHR30372">
    <property type="entry name" value="LIPID-A-DISACCHARIDE SYNTHASE"/>
    <property type="match status" value="1"/>
</dbReference>
<dbReference type="SUPFAM" id="SSF53756">
    <property type="entry name" value="UDP-Glycosyltransferase/glycogen phosphorylase"/>
    <property type="match status" value="1"/>
</dbReference>
<dbReference type="GO" id="GO:0016020">
    <property type="term" value="C:membrane"/>
    <property type="evidence" value="ECO:0007669"/>
    <property type="project" value="GOC"/>
</dbReference>
<dbReference type="HAMAP" id="MF_00392">
    <property type="entry name" value="LpxB"/>
    <property type="match status" value="1"/>
</dbReference>
<keyword evidence="8 11" id="KW-0808">Transferase</keyword>
<dbReference type="GO" id="GO:0009245">
    <property type="term" value="P:lipid A biosynthetic process"/>
    <property type="evidence" value="ECO:0007669"/>
    <property type="project" value="UniProtKB-UniRule"/>
</dbReference>
<dbReference type="NCBIfam" id="TIGR00215">
    <property type="entry name" value="lpxB"/>
    <property type="match status" value="1"/>
</dbReference>
<evidence type="ECO:0000256" key="2">
    <source>
        <dbReference type="ARBA" id="ARBA00007868"/>
    </source>
</evidence>
<evidence type="ECO:0000256" key="7">
    <source>
        <dbReference type="ARBA" id="ARBA00022676"/>
    </source>
</evidence>
<evidence type="ECO:0000256" key="6">
    <source>
        <dbReference type="ARBA" id="ARBA00022556"/>
    </source>
</evidence>
<comment type="caution">
    <text evidence="12">The sequence shown here is derived from an EMBL/GenBank/DDBJ whole genome shotgun (WGS) entry which is preliminary data.</text>
</comment>
<keyword evidence="6 11" id="KW-0441">Lipid A biosynthesis</keyword>
<evidence type="ECO:0000313" key="12">
    <source>
        <dbReference type="EMBL" id="RMR55734.1"/>
    </source>
</evidence>
<organism evidence="12 13">
    <name type="scientific">Pseudomonas cichorii</name>
    <dbReference type="NCBI Taxonomy" id="36746"/>
    <lineage>
        <taxon>Bacteria</taxon>
        <taxon>Pseudomonadati</taxon>
        <taxon>Pseudomonadota</taxon>
        <taxon>Gammaproteobacteria</taxon>
        <taxon>Pseudomonadales</taxon>
        <taxon>Pseudomonadaceae</taxon>
        <taxon>Pseudomonas</taxon>
    </lineage>
</organism>
<dbReference type="EMBL" id="RBRY01000103">
    <property type="protein sequence ID" value="RMR55734.1"/>
    <property type="molecule type" value="Genomic_DNA"/>
</dbReference>
<keyword evidence="7 11" id="KW-0328">Glycosyltransferase</keyword>
<evidence type="ECO:0000256" key="4">
    <source>
        <dbReference type="ARBA" id="ARBA00020902"/>
    </source>
</evidence>
<comment type="catalytic activity">
    <reaction evidence="10 11">
        <text>a lipid X + a UDP-2-N,3-O-bis[(3R)-3-hydroxyacyl]-alpha-D-glucosamine = a lipid A disaccharide + UDP + H(+)</text>
        <dbReference type="Rhea" id="RHEA:67828"/>
        <dbReference type="ChEBI" id="CHEBI:15378"/>
        <dbReference type="ChEBI" id="CHEBI:58223"/>
        <dbReference type="ChEBI" id="CHEBI:137748"/>
        <dbReference type="ChEBI" id="CHEBI:176338"/>
        <dbReference type="ChEBI" id="CHEBI:176343"/>
        <dbReference type="EC" id="2.4.1.182"/>
    </reaction>
</comment>
<evidence type="ECO:0000256" key="3">
    <source>
        <dbReference type="ARBA" id="ARBA00012687"/>
    </source>
</evidence>
<gene>
    <name evidence="11" type="primary">lpxB</name>
    <name evidence="12" type="ORF">ALP84_01108</name>
</gene>
<dbReference type="GO" id="GO:0005543">
    <property type="term" value="F:phospholipid binding"/>
    <property type="evidence" value="ECO:0007669"/>
    <property type="project" value="TreeGrafter"/>
</dbReference>
<sequence>MAGSLRIALVAGEASGDILGSGLMRAIKARHPDVEFMGVGGPLMEAEGMVSSFPMERLSVMGLVEVLGRLRELLARRKLLVQTLIDEKPDVFIGIDAPDFTLNIELQLRRAGIKTVHYVSPSVWAWRQKRVLKIREGCDLMLTLLPFEARFYEEKGVPVRFVGHPLADTIPLESDRPAARAELGLADGPVIALMPGSRGGEVGRLGSLFFETAERLLAQRPDLRFVLPCASPQRRAQVEQLLQGRDLPVTLLDGGSHTALAACDAVLIASGTATLEALLYKRPMVVAYRLAPLTFWILKRLVKSPYVSLPNLLAQRLLVPELLQDDATPEGLARTLLPLLDDGQAQTAGFDEIHRTLRRDASNQAADAVLSLLCHSPSL</sequence>
<reference evidence="12 13" key="1">
    <citation type="submission" date="2018-08" db="EMBL/GenBank/DDBJ databases">
        <title>Recombination of ecologically and evolutionarily significant loci maintains genetic cohesion in the Pseudomonas syringae species complex.</title>
        <authorList>
            <person name="Dillon M."/>
            <person name="Thakur S."/>
            <person name="Almeida R.N.D."/>
            <person name="Weir B.S."/>
            <person name="Guttman D.S."/>
        </authorList>
    </citation>
    <scope>NUCLEOTIDE SEQUENCE [LARGE SCALE GENOMIC DNA]</scope>
    <source>
        <strain evidence="12 13">ICMP 6917</strain>
    </source>
</reference>
<evidence type="ECO:0000256" key="5">
    <source>
        <dbReference type="ARBA" id="ARBA00022516"/>
    </source>
</evidence>
<keyword evidence="5 11" id="KW-0444">Lipid biosynthesis</keyword>
<dbReference type="PANTHER" id="PTHR30372:SF4">
    <property type="entry name" value="LIPID-A-DISACCHARIDE SYNTHASE, MITOCHONDRIAL-RELATED"/>
    <property type="match status" value="1"/>
</dbReference>
<dbReference type="Proteomes" id="UP000278332">
    <property type="component" value="Unassembled WGS sequence"/>
</dbReference>
<dbReference type="InterPro" id="IPR003835">
    <property type="entry name" value="Glyco_trans_19"/>
</dbReference>